<dbReference type="STRING" id="754476.Q7A_2730"/>
<organism evidence="2 3">
    <name type="scientific">Methylophaga nitratireducenticrescens</name>
    <dbReference type="NCBI Taxonomy" id="754476"/>
    <lineage>
        <taxon>Bacteria</taxon>
        <taxon>Pseudomonadati</taxon>
        <taxon>Pseudomonadota</taxon>
        <taxon>Gammaproteobacteria</taxon>
        <taxon>Thiotrichales</taxon>
        <taxon>Piscirickettsiaceae</taxon>
        <taxon>Methylophaga</taxon>
    </lineage>
</organism>
<dbReference type="Gene3D" id="3.40.50.10330">
    <property type="entry name" value="Probable inorganic polyphosphate/atp-NAD kinase, domain 1"/>
    <property type="match status" value="1"/>
</dbReference>
<protein>
    <submittedName>
        <fullName evidence="2">Diacylglycerol kinase</fullName>
    </submittedName>
</protein>
<keyword evidence="2" id="KW-0418">Kinase</keyword>
<dbReference type="PATRIC" id="fig|754476.3.peg.2678"/>
<dbReference type="EMBL" id="CP003390">
    <property type="protein sequence ID" value="AFI85516.1"/>
    <property type="molecule type" value="Genomic_DNA"/>
</dbReference>
<dbReference type="InterPro" id="IPR001206">
    <property type="entry name" value="Diacylglycerol_kinase_cat_dom"/>
</dbReference>
<keyword evidence="2" id="KW-0808">Transferase</keyword>
<dbReference type="Proteomes" id="UP000009144">
    <property type="component" value="Chromosome"/>
</dbReference>
<dbReference type="AlphaFoldDB" id="I1XM97"/>
<evidence type="ECO:0000313" key="3">
    <source>
        <dbReference type="Proteomes" id="UP000009144"/>
    </source>
</evidence>
<dbReference type="InterPro" id="IPR017438">
    <property type="entry name" value="ATP-NAD_kinase_N"/>
</dbReference>
<dbReference type="Gene3D" id="2.60.200.40">
    <property type="match status" value="1"/>
</dbReference>
<dbReference type="SUPFAM" id="SSF111331">
    <property type="entry name" value="NAD kinase/diacylglycerol kinase-like"/>
    <property type="match status" value="1"/>
</dbReference>
<dbReference type="eggNOG" id="COG1597">
    <property type="taxonomic scope" value="Bacteria"/>
</dbReference>
<dbReference type="Pfam" id="PF00781">
    <property type="entry name" value="DAGK_cat"/>
    <property type="match status" value="1"/>
</dbReference>
<dbReference type="KEGG" id="mej:Q7A_2730"/>
<evidence type="ECO:0000313" key="2">
    <source>
        <dbReference type="EMBL" id="AFI85516.1"/>
    </source>
</evidence>
<gene>
    <name evidence="2" type="ordered locus">Q7A_2730</name>
</gene>
<reference evidence="2 3" key="1">
    <citation type="journal article" date="2012" name="J. Bacteriol.">
        <title>Complete genome sequences of Methylophaga sp. strain JAM1 and Methylophaga sp. strain JAM7.</title>
        <authorList>
            <person name="Villeneuve C."/>
            <person name="Martineau C."/>
            <person name="Mauffrey F."/>
            <person name="Villemur R."/>
        </authorList>
    </citation>
    <scope>NUCLEOTIDE SEQUENCE [LARGE SCALE GENOMIC DNA]</scope>
    <source>
        <strain evidence="2 3">JAM1</strain>
    </source>
</reference>
<dbReference type="InterPro" id="IPR016064">
    <property type="entry name" value="NAD/diacylglycerol_kinase_sf"/>
</dbReference>
<name>I1XM97_METNJ</name>
<evidence type="ECO:0000259" key="1">
    <source>
        <dbReference type="PROSITE" id="PS50146"/>
    </source>
</evidence>
<dbReference type="HOGENOM" id="CLU_045532_5_1_6"/>
<sequence>MPVFINKNGGNADKVIAALSSVSNVTVNILDVDELNAAVQKAVDKGLPRIVVAGGDGTLSLAAVIVVDSNTELAIIPGGTLNHFAKRLNIPLDIDEALQLALNGQAQPTSFAMVNQQLFLNTSSVGAYVHFVESREKLERHLPYLTASFIAAVRRLINFRRVSVHINDTKFLTPLVFIGVGERQLKLPDVGQNKRGGKQGLHFIVLRCSTRIAALTVAAQAMFRGVNPLSREQQLDNAVVERIEVNVRSRNKWLTVAVDGELVKLKSPLKYAFYQQGLNVVSLLEKDIES</sequence>
<keyword evidence="3" id="KW-1185">Reference proteome</keyword>
<dbReference type="SMART" id="SM00046">
    <property type="entry name" value="DAGKc"/>
    <property type="match status" value="1"/>
</dbReference>
<accession>I1XM97</accession>
<feature type="domain" description="DAGKc" evidence="1">
    <location>
        <begin position="1"/>
        <end position="118"/>
    </location>
</feature>
<dbReference type="PROSITE" id="PS50146">
    <property type="entry name" value="DAGK"/>
    <property type="match status" value="1"/>
</dbReference>
<reference evidence="2 3" key="2">
    <citation type="journal article" date="2013" name="Int. J. Syst. Evol. Microbiol.">
        <title>Methylophaga nitratireducenticrescens sp. nov. and Methylophaga frappieri sp. nov., isolated from the biofilm of the methanol-fed denitrification system treating the seawater at the Montreal Biodome.</title>
        <authorList>
            <person name="Villeneuve C."/>
            <person name="Martineau C."/>
            <person name="Mauffrey F."/>
            <person name="Villemur R."/>
        </authorList>
    </citation>
    <scope>NUCLEOTIDE SEQUENCE [LARGE SCALE GENOMIC DNA]</scope>
    <source>
        <strain evidence="2 3">JAM1</strain>
    </source>
</reference>
<proteinExistence type="predicted"/>
<dbReference type="GO" id="GO:0016301">
    <property type="term" value="F:kinase activity"/>
    <property type="evidence" value="ECO:0007669"/>
    <property type="project" value="UniProtKB-KW"/>
</dbReference>